<dbReference type="AlphaFoldDB" id="W4QZ36"/>
<dbReference type="InterPro" id="IPR038720">
    <property type="entry name" value="YprB_RNase_H-like_dom"/>
</dbReference>
<comment type="caution">
    <text evidence="2">The sequence shown here is derived from an EMBL/GenBank/DDBJ whole genome shotgun (WGS) entry which is preliminary data.</text>
</comment>
<evidence type="ECO:0000259" key="1">
    <source>
        <dbReference type="Pfam" id="PF13482"/>
    </source>
</evidence>
<evidence type="ECO:0000313" key="2">
    <source>
        <dbReference type="EMBL" id="GAE36913.1"/>
    </source>
</evidence>
<protein>
    <submittedName>
        <fullName evidence="2">Exonuclease</fullName>
    </submittedName>
</protein>
<evidence type="ECO:0000313" key="3">
    <source>
        <dbReference type="Proteomes" id="UP000018896"/>
    </source>
</evidence>
<keyword evidence="2" id="KW-0378">Hydrolase</keyword>
<dbReference type="EMBL" id="BAUV01000047">
    <property type="protein sequence ID" value="GAE36913.1"/>
    <property type="molecule type" value="Genomic_DNA"/>
</dbReference>
<dbReference type="OrthoDB" id="9790530at2"/>
<reference evidence="2 3" key="1">
    <citation type="journal article" date="2014" name="Genome Announc.">
        <title>Draft Genome Sequences of Three Alkaliphilic Bacillus Strains, Bacillus wakoensis JCM 9140T, Bacillus akibai JCM 9157T, and Bacillus hemicellulosilyticus JCM 9152T.</title>
        <authorList>
            <person name="Yuki M."/>
            <person name="Oshima K."/>
            <person name="Suda W."/>
            <person name="Oshida Y."/>
            <person name="Kitamura K."/>
            <person name="Iida T."/>
            <person name="Hattori M."/>
            <person name="Ohkuma M."/>
        </authorList>
    </citation>
    <scope>NUCLEOTIDE SEQUENCE [LARGE SCALE GENOMIC DNA]</scope>
    <source>
        <strain evidence="2 3">JCM 9157</strain>
    </source>
</reference>
<dbReference type="SUPFAM" id="SSF81901">
    <property type="entry name" value="HCP-like"/>
    <property type="match status" value="1"/>
</dbReference>
<organism evidence="2 3">
    <name type="scientific">Halalkalibacter akibai (strain ATCC 43226 / DSM 21942 / CIP 109018 / JCM 9157 / 1139)</name>
    <name type="common">Bacillus akibai</name>
    <dbReference type="NCBI Taxonomy" id="1236973"/>
    <lineage>
        <taxon>Bacteria</taxon>
        <taxon>Bacillati</taxon>
        <taxon>Bacillota</taxon>
        <taxon>Bacilli</taxon>
        <taxon>Bacillales</taxon>
        <taxon>Bacillaceae</taxon>
        <taxon>Halalkalibacter</taxon>
    </lineage>
</organism>
<name>W4QZ36_HALA3</name>
<dbReference type="Proteomes" id="UP000018896">
    <property type="component" value="Unassembled WGS sequence"/>
</dbReference>
<keyword evidence="2" id="KW-0540">Nuclease</keyword>
<keyword evidence="3" id="KW-1185">Reference proteome</keyword>
<dbReference type="InterPro" id="IPR036397">
    <property type="entry name" value="RNaseH_sf"/>
</dbReference>
<dbReference type="PANTHER" id="PTHR38462">
    <property type="entry name" value="EXONUCLEASE-LIKE PROTEIN"/>
    <property type="match status" value="1"/>
</dbReference>
<dbReference type="SUPFAM" id="SSF53098">
    <property type="entry name" value="Ribonuclease H-like"/>
    <property type="match status" value="1"/>
</dbReference>
<dbReference type="Pfam" id="PF13482">
    <property type="entry name" value="RNase_H_2"/>
    <property type="match status" value="1"/>
</dbReference>
<dbReference type="InterPro" id="IPR012337">
    <property type="entry name" value="RNaseH-like_sf"/>
</dbReference>
<accession>W4QZ36</accession>
<dbReference type="Gene3D" id="3.30.420.10">
    <property type="entry name" value="Ribonuclease H-like superfamily/Ribonuclease H"/>
    <property type="match status" value="1"/>
</dbReference>
<sequence>MSMKNKLARMKQHLAIKEQPKQLELNERHKEEKPLSEVPFEKEWGQFQAKPFWFDDSYTLIREKEYSLNHKHGRYFFSELQSIIDRWQEHKVNHPLSAKGRSVGDLLFFDTETTGLSSGAGNTIFMLGFCQIKNESVQVKQYFLPGPESEVALYHHFLTDVGSLGNLVTYNGKAFDWPQVKTRHTFVRDQVPKLPSFGHFDLLHASRRLWKNVLPTCKLSVVEKEILQFERIEDTPSHMAPMLYFDFLQEQDPEFVKGIFQHHEWDVLSLMTLYTHLSNLILECETNVFLPREQYEIARWYEAIGEKEIAYRLYEQIMGIGSFEQEASLYQYSLGMKQIGGIETALNGFLKLVGTQSWTYHAAIETSKIYEHQLKDYDKALYYTDKALSDEKFFSSQTKSKQIKLLTELDKRKTRLQKKSN</sequence>
<keyword evidence="2" id="KW-0269">Exonuclease</keyword>
<dbReference type="eggNOG" id="COG3359">
    <property type="taxonomic scope" value="Bacteria"/>
</dbReference>
<dbReference type="GO" id="GO:0003676">
    <property type="term" value="F:nucleic acid binding"/>
    <property type="evidence" value="ECO:0007669"/>
    <property type="project" value="InterPro"/>
</dbReference>
<dbReference type="RefSeq" id="WP_035667175.1">
    <property type="nucleotide sequence ID" value="NZ_BAUV01000047.1"/>
</dbReference>
<gene>
    <name evidence="2" type="ORF">JCM9157_4148</name>
</gene>
<proteinExistence type="predicted"/>
<dbReference type="GO" id="GO:0004527">
    <property type="term" value="F:exonuclease activity"/>
    <property type="evidence" value="ECO:0007669"/>
    <property type="project" value="UniProtKB-KW"/>
</dbReference>
<dbReference type="PANTHER" id="PTHR38462:SF1">
    <property type="entry name" value="YPRB RIBONUCLEASE H-LIKE DOMAIN-CONTAINING PROTEIN"/>
    <property type="match status" value="1"/>
</dbReference>
<feature type="domain" description="YprB ribonuclease H-like" evidence="1">
    <location>
        <begin position="107"/>
        <end position="277"/>
    </location>
</feature>
<dbReference type="STRING" id="1236973.JCM9157_4148"/>